<feature type="coiled-coil region" evidence="1">
    <location>
        <begin position="49"/>
        <end position="143"/>
    </location>
</feature>
<keyword evidence="1" id="KW-0175">Coiled coil</keyword>
<gene>
    <name evidence="2" type="ORF">ATN88_05225</name>
</gene>
<dbReference type="EMBL" id="LNTY01000006">
    <property type="protein sequence ID" value="KXF83117.1"/>
    <property type="molecule type" value="Genomic_DNA"/>
</dbReference>
<accession>A0A135ICC3</accession>
<dbReference type="AlphaFoldDB" id="A0A135ICC3"/>
<dbReference type="Proteomes" id="UP000070529">
    <property type="component" value="Unassembled WGS sequence"/>
</dbReference>
<sequence length="230" mass="25371">MAAAFLWGECEMTNTKKALAILVAGGIAVSGYLIANQLSSNQLSSEKALASLTAERDDANLALAASREEILTLTAKLESQASDIDALNQTLVEKDKTSQSLQQELDAAKQASFVQAASFEAKISALDIRIEELKKRIVDADKLYAQRHLLTKKAGDLNELILKASHKAELSKAACEEFKQGNSWNWVSQADCDNFNKWRQEGQQLIVEFETNNQALDKVNRQIADFKIPQ</sequence>
<evidence type="ECO:0000313" key="2">
    <source>
        <dbReference type="EMBL" id="KXF83117.1"/>
    </source>
</evidence>
<keyword evidence="3" id="KW-1185">Reference proteome</keyword>
<reference evidence="2 3" key="1">
    <citation type="submission" date="2015-11" db="EMBL/GenBank/DDBJ databases">
        <title>Genomic Taxonomy of the Vibrionaceae.</title>
        <authorList>
            <person name="Gomez-Gil B."/>
            <person name="Enciso-Ibarra J."/>
        </authorList>
    </citation>
    <scope>NUCLEOTIDE SEQUENCE [LARGE SCALE GENOMIC DNA]</scope>
    <source>
        <strain evidence="2 3">CAIM 912</strain>
    </source>
</reference>
<organism evidence="2 3">
    <name type="scientific">Enterovibrio coralii</name>
    <dbReference type="NCBI Taxonomy" id="294935"/>
    <lineage>
        <taxon>Bacteria</taxon>
        <taxon>Pseudomonadati</taxon>
        <taxon>Pseudomonadota</taxon>
        <taxon>Gammaproteobacteria</taxon>
        <taxon>Vibrionales</taxon>
        <taxon>Vibrionaceae</taxon>
        <taxon>Enterovibrio</taxon>
    </lineage>
</organism>
<name>A0A135ICC3_9GAMM</name>
<dbReference type="STRING" id="294935.ATN88_05225"/>
<protein>
    <recommendedName>
        <fullName evidence="4">Chromosome segregation ATPase</fullName>
    </recommendedName>
</protein>
<proteinExistence type="predicted"/>
<evidence type="ECO:0000256" key="1">
    <source>
        <dbReference type="SAM" id="Coils"/>
    </source>
</evidence>
<evidence type="ECO:0000313" key="3">
    <source>
        <dbReference type="Proteomes" id="UP000070529"/>
    </source>
</evidence>
<evidence type="ECO:0008006" key="4">
    <source>
        <dbReference type="Google" id="ProtNLM"/>
    </source>
</evidence>
<comment type="caution">
    <text evidence="2">The sequence shown here is derived from an EMBL/GenBank/DDBJ whole genome shotgun (WGS) entry which is preliminary data.</text>
</comment>